<comment type="cofactor">
    <cofactor evidence="12">
        <name>Zn(2+)</name>
        <dbReference type="ChEBI" id="CHEBI:29105"/>
    </cofactor>
    <text evidence="12">Binds 2 zinc ions per subunit.</text>
</comment>
<dbReference type="EC" id="5.6.2.4" evidence="12"/>
<dbReference type="PANTHER" id="PTHR30580:SF0">
    <property type="entry name" value="PRIMOSOMAL PROTEIN N"/>
    <property type="match status" value="1"/>
</dbReference>
<dbReference type="InterPro" id="IPR042115">
    <property type="entry name" value="PriA_3primeBD_sf"/>
</dbReference>
<evidence type="ECO:0000256" key="11">
    <source>
        <dbReference type="ARBA" id="ARBA00048988"/>
    </source>
</evidence>
<keyword evidence="6 12" id="KW-0347">Helicase</keyword>
<feature type="binding site" evidence="12">
    <location>
        <position position="467"/>
    </location>
    <ligand>
        <name>Zn(2+)</name>
        <dbReference type="ChEBI" id="CHEBI:29105"/>
        <label>2</label>
    </ligand>
</feature>
<feature type="binding site" evidence="12">
    <location>
        <position position="480"/>
    </location>
    <ligand>
        <name>Zn(2+)</name>
        <dbReference type="ChEBI" id="CHEBI:29105"/>
        <label>1</label>
    </ligand>
</feature>
<keyword evidence="8 12" id="KW-0067">ATP-binding</keyword>
<gene>
    <name evidence="12" type="primary">priA</name>
    <name evidence="14" type="ORF">J5837_04335</name>
</gene>
<evidence type="ECO:0000256" key="8">
    <source>
        <dbReference type="ARBA" id="ARBA00022840"/>
    </source>
</evidence>
<dbReference type="GO" id="GO:0005524">
    <property type="term" value="F:ATP binding"/>
    <property type="evidence" value="ECO:0007669"/>
    <property type="project" value="UniProtKB-UniRule"/>
</dbReference>
<evidence type="ECO:0000256" key="9">
    <source>
        <dbReference type="ARBA" id="ARBA00023125"/>
    </source>
</evidence>
<dbReference type="EMBL" id="JAGKTC010000001">
    <property type="protein sequence ID" value="MBP3983647.1"/>
    <property type="molecule type" value="Genomic_DNA"/>
</dbReference>
<dbReference type="SUPFAM" id="SSF52540">
    <property type="entry name" value="P-loop containing nucleoside triphosphate hydrolases"/>
    <property type="match status" value="2"/>
</dbReference>
<dbReference type="Proteomes" id="UP000673447">
    <property type="component" value="Unassembled WGS sequence"/>
</dbReference>
<dbReference type="NCBIfam" id="TIGR00595">
    <property type="entry name" value="priA"/>
    <property type="match status" value="1"/>
</dbReference>
<comment type="catalytic activity">
    <reaction evidence="11 12">
        <text>ATP + H2O = ADP + phosphate + H(+)</text>
        <dbReference type="Rhea" id="RHEA:13065"/>
        <dbReference type="ChEBI" id="CHEBI:15377"/>
        <dbReference type="ChEBI" id="CHEBI:15378"/>
        <dbReference type="ChEBI" id="CHEBI:30616"/>
        <dbReference type="ChEBI" id="CHEBI:43474"/>
        <dbReference type="ChEBI" id="CHEBI:456216"/>
        <dbReference type="EC" id="5.6.2.4"/>
    </reaction>
</comment>
<dbReference type="Pfam" id="PF00270">
    <property type="entry name" value="DEAD"/>
    <property type="match status" value="1"/>
</dbReference>
<dbReference type="Gene3D" id="3.40.1440.60">
    <property type="entry name" value="PriA, 3(prime) DNA-binding domain"/>
    <property type="match status" value="1"/>
</dbReference>
<evidence type="ECO:0000256" key="5">
    <source>
        <dbReference type="ARBA" id="ARBA00022801"/>
    </source>
</evidence>
<feature type="binding site" evidence="12">
    <location>
        <position position="452"/>
    </location>
    <ligand>
        <name>Zn(2+)</name>
        <dbReference type="ChEBI" id="CHEBI:29105"/>
        <label>2</label>
    </ligand>
</feature>
<dbReference type="Pfam" id="PF17764">
    <property type="entry name" value="PriA_3primeBD"/>
    <property type="match status" value="1"/>
</dbReference>
<dbReference type="InterPro" id="IPR011545">
    <property type="entry name" value="DEAD/DEAH_box_helicase_dom"/>
</dbReference>
<dbReference type="CDD" id="cd18804">
    <property type="entry name" value="SF2_C_priA"/>
    <property type="match status" value="1"/>
</dbReference>
<evidence type="ECO:0000256" key="12">
    <source>
        <dbReference type="HAMAP-Rule" id="MF_00983"/>
    </source>
</evidence>
<dbReference type="Pfam" id="PF18319">
    <property type="entry name" value="Zn_ribbon_PriA"/>
    <property type="match status" value="1"/>
</dbReference>
<feature type="binding site" evidence="12">
    <location>
        <position position="443"/>
    </location>
    <ligand>
        <name>Zn(2+)</name>
        <dbReference type="ChEBI" id="CHEBI:29105"/>
        <label>1</label>
    </ligand>
</feature>
<keyword evidence="1 12" id="KW-0639">Primosome</keyword>
<comment type="caution">
    <text evidence="14">The sequence shown here is derived from an EMBL/GenBank/DDBJ whole genome shotgun (WGS) entry which is preliminary data.</text>
</comment>
<dbReference type="SMART" id="SM00490">
    <property type="entry name" value="HELICc"/>
    <property type="match status" value="1"/>
</dbReference>
<evidence type="ECO:0000256" key="2">
    <source>
        <dbReference type="ARBA" id="ARBA00022705"/>
    </source>
</evidence>
<dbReference type="GO" id="GO:0006310">
    <property type="term" value="P:DNA recombination"/>
    <property type="evidence" value="ECO:0007669"/>
    <property type="project" value="InterPro"/>
</dbReference>
<feature type="binding site" evidence="12">
    <location>
        <position position="440"/>
    </location>
    <ligand>
        <name>Zn(2+)</name>
        <dbReference type="ChEBI" id="CHEBI:29105"/>
        <label>1</label>
    </ligand>
</feature>
<feature type="binding site" evidence="12">
    <location>
        <position position="449"/>
    </location>
    <ligand>
        <name>Zn(2+)</name>
        <dbReference type="ChEBI" id="CHEBI:29105"/>
        <label>2</label>
    </ligand>
</feature>
<comment type="catalytic activity">
    <reaction evidence="12">
        <text>Couples ATP hydrolysis with the unwinding of duplex DNA by translocating in the 3'-5' direction.</text>
        <dbReference type="EC" id="5.6.2.4"/>
    </reaction>
</comment>
<keyword evidence="3 12" id="KW-0479">Metal-binding</keyword>
<keyword evidence="7 12" id="KW-0862">Zinc</keyword>
<dbReference type="GO" id="GO:0008270">
    <property type="term" value="F:zinc ion binding"/>
    <property type="evidence" value="ECO:0007669"/>
    <property type="project" value="UniProtKB-UniRule"/>
</dbReference>
<comment type="similarity">
    <text evidence="12">Belongs to the helicase family. PriA subfamily.</text>
</comment>
<dbReference type="GO" id="GO:0006269">
    <property type="term" value="P:DNA replication, synthesis of primer"/>
    <property type="evidence" value="ECO:0007669"/>
    <property type="project" value="UniProtKB-KW"/>
</dbReference>
<dbReference type="GO" id="GO:0006270">
    <property type="term" value="P:DNA replication initiation"/>
    <property type="evidence" value="ECO:0007669"/>
    <property type="project" value="TreeGrafter"/>
</dbReference>
<dbReference type="PANTHER" id="PTHR30580">
    <property type="entry name" value="PRIMOSOMAL PROTEIN N"/>
    <property type="match status" value="1"/>
</dbReference>
<comment type="subunit">
    <text evidence="12">Component of the replication restart primosome.</text>
</comment>
<evidence type="ECO:0000256" key="7">
    <source>
        <dbReference type="ARBA" id="ARBA00022833"/>
    </source>
</evidence>
<dbReference type="GO" id="GO:0016787">
    <property type="term" value="F:hydrolase activity"/>
    <property type="evidence" value="ECO:0007669"/>
    <property type="project" value="UniProtKB-KW"/>
</dbReference>
<dbReference type="InterPro" id="IPR014001">
    <property type="entry name" value="Helicase_ATP-bd"/>
</dbReference>
<evidence type="ECO:0000313" key="14">
    <source>
        <dbReference type="EMBL" id="MBP3983647.1"/>
    </source>
</evidence>
<reference evidence="14" key="2">
    <citation type="submission" date="2021-03" db="EMBL/GenBank/DDBJ databases">
        <authorList>
            <person name="Cao W."/>
        </authorList>
    </citation>
    <scope>NUCLEOTIDE SEQUENCE</scope>
    <source>
        <strain evidence="14">110414</strain>
    </source>
</reference>
<dbReference type="NCBIfam" id="NF004067">
    <property type="entry name" value="PRK05580.1-4"/>
    <property type="match status" value="1"/>
</dbReference>
<protein>
    <recommendedName>
        <fullName evidence="12">Replication restart protein PriA</fullName>
    </recommendedName>
    <alternativeName>
        <fullName evidence="12">ATP-dependent DNA helicase PriA</fullName>
        <ecNumber evidence="12">5.6.2.4</ecNumber>
    </alternativeName>
    <alternativeName>
        <fullName evidence="12">DNA 3'-5' helicase PriA</fullName>
    </alternativeName>
</protein>
<dbReference type="RefSeq" id="WP_210535478.1">
    <property type="nucleotide sequence ID" value="NZ_JAGKTC010000001.1"/>
</dbReference>
<organism evidence="14 15">
    <name type="scientific">Pseudoxanthomonas helianthi</name>
    <dbReference type="NCBI Taxonomy" id="1453541"/>
    <lineage>
        <taxon>Bacteria</taxon>
        <taxon>Pseudomonadati</taxon>
        <taxon>Pseudomonadota</taxon>
        <taxon>Gammaproteobacteria</taxon>
        <taxon>Lysobacterales</taxon>
        <taxon>Lysobacteraceae</taxon>
        <taxon>Pseudoxanthomonas</taxon>
    </lineage>
</organism>
<feature type="domain" description="Helicase ATP-binding" evidence="13">
    <location>
        <begin position="215"/>
        <end position="381"/>
    </location>
</feature>
<feature type="binding site" evidence="12">
    <location>
        <position position="483"/>
    </location>
    <ligand>
        <name>Zn(2+)</name>
        <dbReference type="ChEBI" id="CHEBI:29105"/>
        <label>1</label>
    </ligand>
</feature>
<dbReference type="InterPro" id="IPR041222">
    <property type="entry name" value="PriA_3primeBD"/>
</dbReference>
<dbReference type="FunFam" id="3.40.1440.60:FF:000001">
    <property type="entry name" value="Primosomal protein N"/>
    <property type="match status" value="1"/>
</dbReference>
<dbReference type="SMART" id="SM00487">
    <property type="entry name" value="DEXDc"/>
    <property type="match status" value="1"/>
</dbReference>
<keyword evidence="5 12" id="KW-0378">Hydrolase</keyword>
<keyword evidence="15" id="KW-1185">Reference proteome</keyword>
<dbReference type="GO" id="GO:0006302">
    <property type="term" value="P:double-strand break repair"/>
    <property type="evidence" value="ECO:0007669"/>
    <property type="project" value="InterPro"/>
</dbReference>
<dbReference type="GO" id="GO:1990077">
    <property type="term" value="C:primosome complex"/>
    <property type="evidence" value="ECO:0007669"/>
    <property type="project" value="UniProtKB-UniRule"/>
</dbReference>
<dbReference type="PROSITE" id="PS51192">
    <property type="entry name" value="HELICASE_ATP_BIND_1"/>
    <property type="match status" value="1"/>
</dbReference>
<keyword evidence="10 12" id="KW-0413">Isomerase</keyword>
<dbReference type="Gene3D" id="3.40.50.300">
    <property type="entry name" value="P-loop containing nucleotide triphosphate hydrolases"/>
    <property type="match status" value="2"/>
</dbReference>
<evidence type="ECO:0000256" key="10">
    <source>
        <dbReference type="ARBA" id="ARBA00023235"/>
    </source>
</evidence>
<evidence type="ECO:0000313" key="15">
    <source>
        <dbReference type="Proteomes" id="UP000673447"/>
    </source>
</evidence>
<feature type="binding site" evidence="12">
    <location>
        <position position="470"/>
    </location>
    <ligand>
        <name>Zn(2+)</name>
        <dbReference type="ChEBI" id="CHEBI:29105"/>
        <label>2</label>
    </ligand>
</feature>
<keyword evidence="2 12" id="KW-0235">DNA replication</keyword>
<reference evidence="14" key="1">
    <citation type="journal article" date="2016" name="Int. J. Syst. Evol. Microbiol.">
        <title>Pseudoxanthomonas helianthi sp. nov., isolated from roots of Jerusalem artichoke (Helianthus tuberosus).</title>
        <authorList>
            <person name="Kittiwongwattana C."/>
            <person name="Thawai C."/>
        </authorList>
    </citation>
    <scope>NUCLEOTIDE SEQUENCE</scope>
    <source>
        <strain evidence="14">110414</strain>
    </source>
</reference>
<dbReference type="InterPro" id="IPR001650">
    <property type="entry name" value="Helicase_C-like"/>
</dbReference>
<dbReference type="InterPro" id="IPR041236">
    <property type="entry name" value="PriA_C"/>
</dbReference>
<comment type="function">
    <text evidence="12">Initiates the restart of stalled replication forks, which reloads the replicative helicase on sites other than the origin of replication. Recognizes and binds to abandoned replication forks and remodels them to uncover a helicase loading site. Promotes assembly of the primosome at these replication forks.</text>
</comment>
<keyword evidence="9 12" id="KW-0238">DNA-binding</keyword>
<evidence type="ECO:0000259" key="13">
    <source>
        <dbReference type="PROSITE" id="PS51192"/>
    </source>
</evidence>
<dbReference type="InterPro" id="IPR040498">
    <property type="entry name" value="PriA_CRR"/>
</dbReference>
<dbReference type="GO" id="GO:0003677">
    <property type="term" value="F:DNA binding"/>
    <property type="evidence" value="ECO:0007669"/>
    <property type="project" value="UniProtKB-UniRule"/>
</dbReference>
<dbReference type="AlphaFoldDB" id="A0A940X225"/>
<evidence type="ECO:0000256" key="4">
    <source>
        <dbReference type="ARBA" id="ARBA00022741"/>
    </source>
</evidence>
<dbReference type="Pfam" id="PF00271">
    <property type="entry name" value="Helicase_C"/>
    <property type="match status" value="1"/>
</dbReference>
<dbReference type="Pfam" id="PF18074">
    <property type="entry name" value="PriA_C"/>
    <property type="match status" value="1"/>
</dbReference>
<evidence type="ECO:0000256" key="1">
    <source>
        <dbReference type="ARBA" id="ARBA00022515"/>
    </source>
</evidence>
<dbReference type="HAMAP" id="MF_00983">
    <property type="entry name" value="PriA"/>
    <property type="match status" value="1"/>
</dbReference>
<dbReference type="InterPro" id="IPR005259">
    <property type="entry name" value="PriA"/>
</dbReference>
<sequence length="765" mass="82260">MPPSASTLQVALPVPLPRVFDYRPPADLVAGEDAIGRRVRVPFGPRELCGVVAGVGAPHVEPKPVDAPELRHALALLDEAPLFHGELLESLRWLARYTHAPLGEVFATALPAALRHGEPLPDTHAWAWTLTPEGSREVERLRKGTRPRRLAELLQAGPRDEDALDLLLEDWRSAARALAKRGLAERVAVPASRIAPEPQAGPELNAEQQAAVETIVAADGFAPVLLEGVTGSGKTEVYLRAIADCLARGKQALVLVPEIGLTPQTLARFRARLGVPVHALHSGLNDNARARTWAAAWRGEARVIVGTRSAVFTPLPDAGLIVVDEEHDASYKQQDGIRYHARDFALVRGKALGVPVLLGSATPSLESLHNAQSGRYTHLRLSKRAGEAKPPAVRVVDVRKRPLQAGLSPETLQAIDHALHVGGQVLVFKNRRGYAPALLCHDCGWSAHCKRCDATMTVHAGGRRLQCHHCGHRQPAPLACPDCGGLALQPQGIGTERLEEMLAEKFAAFPVVRVDRGTTQRKDAMERHLDALGDAPGILVGTQILAKGHDLPHLTLVVVVGVDEGLFSADFRAGEKLAQQLIQVAGRAGRAEKAGEVWLQTHHPEHALLQTLIHGGYPAFAANELAMREAAGFPPFAHLALLRAEAQHVEAAQAFLLAAKAQIPLGPPFAKGEAIAASAVRNATGISPPLKKGGPGGFVSEVELHGPMPAPMPRRAGFQRMQLLLSSPNRRTLHAALDAWVPALHELPEARKVRWSLDVDPVDLY</sequence>
<dbReference type="CDD" id="cd17929">
    <property type="entry name" value="DEXHc_priA"/>
    <property type="match status" value="1"/>
</dbReference>
<evidence type="ECO:0000256" key="3">
    <source>
        <dbReference type="ARBA" id="ARBA00022723"/>
    </source>
</evidence>
<proteinExistence type="inferred from homology"/>
<dbReference type="GO" id="GO:0043138">
    <property type="term" value="F:3'-5' DNA helicase activity"/>
    <property type="evidence" value="ECO:0007669"/>
    <property type="project" value="UniProtKB-EC"/>
</dbReference>
<evidence type="ECO:0000256" key="6">
    <source>
        <dbReference type="ARBA" id="ARBA00022806"/>
    </source>
</evidence>
<dbReference type="FunFam" id="3.40.50.300:FF:000489">
    <property type="entry name" value="Primosome assembly protein PriA"/>
    <property type="match status" value="1"/>
</dbReference>
<accession>A0A940X225</accession>
<dbReference type="InterPro" id="IPR027417">
    <property type="entry name" value="P-loop_NTPase"/>
</dbReference>
<keyword evidence="4 12" id="KW-0547">Nucleotide-binding</keyword>
<name>A0A940X225_9GAMM</name>